<proteinExistence type="predicted"/>
<gene>
    <name evidence="3" type="ORF">F6S87_00895</name>
</gene>
<feature type="region of interest" description="Disordered" evidence="1">
    <location>
        <begin position="77"/>
        <end position="101"/>
    </location>
</feature>
<dbReference type="EMBL" id="VYSG01000001">
    <property type="protein sequence ID" value="NEG69205.1"/>
    <property type="molecule type" value="Genomic_DNA"/>
</dbReference>
<keyword evidence="2" id="KW-0812">Transmembrane</keyword>
<reference evidence="3 4" key="1">
    <citation type="submission" date="2019-09" db="EMBL/GenBank/DDBJ databases">
        <title>Phylogenetic characterization of a novel taxon of the genus Bifidobacterium: Bifidobacterium choloepi sp. nov.</title>
        <authorList>
            <person name="Modesto M."/>
            <person name="Satti M."/>
        </authorList>
    </citation>
    <scope>NUCLEOTIDE SEQUENCE [LARGE SCALE GENOMIC DNA]</scope>
    <source>
        <strain evidence="3 4">BRDM6</strain>
    </source>
</reference>
<organism evidence="3 4">
    <name type="scientific">Bifidobacterium choloepi</name>
    <dbReference type="NCBI Taxonomy" id="2614131"/>
    <lineage>
        <taxon>Bacteria</taxon>
        <taxon>Bacillati</taxon>
        <taxon>Actinomycetota</taxon>
        <taxon>Actinomycetes</taxon>
        <taxon>Bifidobacteriales</taxon>
        <taxon>Bifidobacteriaceae</taxon>
        <taxon>Bifidobacterium</taxon>
    </lineage>
</organism>
<keyword evidence="2" id="KW-0472">Membrane</keyword>
<evidence type="ECO:0000256" key="2">
    <source>
        <dbReference type="SAM" id="Phobius"/>
    </source>
</evidence>
<evidence type="ECO:0000256" key="1">
    <source>
        <dbReference type="SAM" id="MobiDB-lite"/>
    </source>
</evidence>
<feature type="transmembrane region" description="Helical" evidence="2">
    <location>
        <begin position="12"/>
        <end position="32"/>
    </location>
</feature>
<protein>
    <submittedName>
        <fullName evidence="3">Uncharacterized protein</fullName>
    </submittedName>
</protein>
<name>A0A6I5MZF5_9BIFI</name>
<keyword evidence="2" id="KW-1133">Transmembrane helix</keyword>
<dbReference type="RefSeq" id="WP_163226801.1">
    <property type="nucleotide sequence ID" value="NZ_VYSG01000001.1"/>
</dbReference>
<feature type="compositionally biased region" description="Polar residues" evidence="1">
    <location>
        <begin position="78"/>
        <end position="88"/>
    </location>
</feature>
<sequence>MSPTMRHRVIIVLRWTKLACGIVLIIIGIAVYAVQPHGWMAIPLLLLADLCFFLPDPRDPDEPDLMTRCMAYKKQLEQAKSTDSSEYDGQSGHVTDDGRKN</sequence>
<comment type="caution">
    <text evidence="3">The sequence shown here is derived from an EMBL/GenBank/DDBJ whole genome shotgun (WGS) entry which is preliminary data.</text>
</comment>
<evidence type="ECO:0000313" key="4">
    <source>
        <dbReference type="Proteomes" id="UP000469292"/>
    </source>
</evidence>
<accession>A0A6I5MZF5</accession>
<evidence type="ECO:0000313" key="3">
    <source>
        <dbReference type="EMBL" id="NEG69205.1"/>
    </source>
</evidence>
<keyword evidence="4" id="KW-1185">Reference proteome</keyword>
<dbReference type="Proteomes" id="UP000469292">
    <property type="component" value="Unassembled WGS sequence"/>
</dbReference>
<dbReference type="AlphaFoldDB" id="A0A6I5MZF5"/>